<dbReference type="AlphaFoldDB" id="A0AAW0PLQ3"/>
<dbReference type="GO" id="GO:0042791">
    <property type="term" value="P:5S class rRNA transcription by RNA polymerase III"/>
    <property type="evidence" value="ECO:0007669"/>
    <property type="project" value="TreeGrafter"/>
</dbReference>
<feature type="region of interest" description="Disordered" evidence="1">
    <location>
        <begin position="131"/>
        <end position="155"/>
    </location>
</feature>
<reference evidence="3" key="1">
    <citation type="submission" date="2024-04" db="EMBL/GenBank/DDBJ databases">
        <title>Salinicola lusitanus LLJ914,a marine bacterium isolated from the Okinawa Trough.</title>
        <authorList>
            <person name="Li J."/>
        </authorList>
    </citation>
    <scope>NUCLEOTIDE SEQUENCE [LARGE SCALE GENOMIC DNA]</scope>
</reference>
<dbReference type="PANTHER" id="PTHR15180:SF1">
    <property type="entry name" value="GENERAL TRANSCRIPTION FACTOR 3C POLYPEPTIDE 1"/>
    <property type="match status" value="1"/>
</dbReference>
<evidence type="ECO:0000313" key="2">
    <source>
        <dbReference type="EMBL" id="KAK7929624.1"/>
    </source>
</evidence>
<keyword evidence="3" id="KW-1185">Reference proteome</keyword>
<sequence length="187" mass="20647">MNVSSDRKGNISSDRGTSAQTEEHQLRQRNISSDRGTSAQTEEHQNEGECDAADTVSFVARPWRMVDGKLNRLVCKGMLEGLLHHIMSAPGVTLEGLLLHYRAVLQPQATLELLQVLTDLGCVKRKTLPAPLLQPSPAPQPQPSPAPLSTHTEAEQPDSVYYEPTVSCVLRLSQVLPHERHWSSETL</sequence>
<dbReference type="InterPro" id="IPR044210">
    <property type="entry name" value="Tfc3-like"/>
</dbReference>
<organism evidence="2 3">
    <name type="scientific">Mugilogobius chulae</name>
    <name type="common">yellowstripe goby</name>
    <dbReference type="NCBI Taxonomy" id="88201"/>
    <lineage>
        <taxon>Eukaryota</taxon>
        <taxon>Metazoa</taxon>
        <taxon>Chordata</taxon>
        <taxon>Craniata</taxon>
        <taxon>Vertebrata</taxon>
        <taxon>Euteleostomi</taxon>
        <taxon>Actinopterygii</taxon>
        <taxon>Neopterygii</taxon>
        <taxon>Teleostei</taxon>
        <taxon>Neoteleostei</taxon>
        <taxon>Acanthomorphata</taxon>
        <taxon>Gobiaria</taxon>
        <taxon>Gobiiformes</taxon>
        <taxon>Gobioidei</taxon>
        <taxon>Gobiidae</taxon>
        <taxon>Gobionellinae</taxon>
        <taxon>Mugilogobius</taxon>
    </lineage>
</organism>
<feature type="compositionally biased region" description="Polar residues" evidence="1">
    <location>
        <begin position="10"/>
        <end position="20"/>
    </location>
</feature>
<feature type="compositionally biased region" description="Pro residues" evidence="1">
    <location>
        <begin position="132"/>
        <end position="146"/>
    </location>
</feature>
<dbReference type="EMBL" id="JBBPFD010000004">
    <property type="protein sequence ID" value="KAK7929624.1"/>
    <property type="molecule type" value="Genomic_DNA"/>
</dbReference>
<dbReference type="Proteomes" id="UP001460270">
    <property type="component" value="Unassembled WGS sequence"/>
</dbReference>
<name>A0AAW0PLQ3_9GOBI</name>
<evidence type="ECO:0000313" key="3">
    <source>
        <dbReference type="Proteomes" id="UP001460270"/>
    </source>
</evidence>
<comment type="caution">
    <text evidence="2">The sequence shown here is derived from an EMBL/GenBank/DDBJ whole genome shotgun (WGS) entry which is preliminary data.</text>
</comment>
<feature type="compositionally biased region" description="Polar residues" evidence="1">
    <location>
        <begin position="28"/>
        <end position="40"/>
    </location>
</feature>
<dbReference type="PANTHER" id="PTHR15180">
    <property type="entry name" value="GENERAL TRANSCRIPTION FACTOR 3C POLYPEPTIDE 1"/>
    <property type="match status" value="1"/>
</dbReference>
<dbReference type="GO" id="GO:0003677">
    <property type="term" value="F:DNA binding"/>
    <property type="evidence" value="ECO:0007669"/>
    <property type="project" value="InterPro"/>
</dbReference>
<gene>
    <name evidence="2" type="ORF">WMY93_006019</name>
</gene>
<evidence type="ECO:0000256" key="1">
    <source>
        <dbReference type="SAM" id="MobiDB-lite"/>
    </source>
</evidence>
<proteinExistence type="predicted"/>
<dbReference type="GO" id="GO:0000127">
    <property type="term" value="C:transcription factor TFIIIC complex"/>
    <property type="evidence" value="ECO:0007669"/>
    <property type="project" value="InterPro"/>
</dbReference>
<feature type="region of interest" description="Disordered" evidence="1">
    <location>
        <begin position="1"/>
        <end position="50"/>
    </location>
</feature>
<protein>
    <submittedName>
        <fullName evidence="2">Uncharacterized protein</fullName>
    </submittedName>
</protein>
<accession>A0AAW0PLQ3</accession>
<dbReference type="GO" id="GO:0006384">
    <property type="term" value="P:transcription initiation at RNA polymerase III promoter"/>
    <property type="evidence" value="ECO:0007669"/>
    <property type="project" value="InterPro"/>
</dbReference>